<dbReference type="OrthoDB" id="5594178at2759"/>
<evidence type="ECO:0000313" key="2">
    <source>
        <dbReference type="EMBL" id="KEP46974.1"/>
    </source>
</evidence>
<reference evidence="2 3" key="1">
    <citation type="submission" date="2013-12" db="EMBL/GenBank/DDBJ databases">
        <authorList>
            <person name="Cubeta M."/>
            <person name="Pakala S."/>
            <person name="Fedorova N."/>
            <person name="Thomas E."/>
            <person name="Dean R."/>
            <person name="Jabaji S."/>
            <person name="Neate S."/>
            <person name="Toda T."/>
            <person name="Tavantzis S."/>
            <person name="Vilgalys R."/>
            <person name="Bharathan N."/>
            <person name="Pakala S."/>
            <person name="Losada L.S."/>
            <person name="Zafar N."/>
            <person name="Nierman W."/>
        </authorList>
    </citation>
    <scope>NUCLEOTIDE SEQUENCE [LARGE SCALE GENOMIC DNA]</scope>
    <source>
        <strain evidence="2 3">123E</strain>
    </source>
</reference>
<sequence length="606" mass="63877">MQLPIVCPISPSPPFPTRSTTSAARTFSLAFRCVADALGIAHLPLDPVLLKSLARYGRVDERRPLNDTIDRLRPLSITTELAVFEKTLRARSDSTTLPQTTVHPSVSSTPIESQSPDNHNRLDEGSPRTFELGDDDNDFRLESSRAELEKAANRFKIGPPRINELAFQKPHPTAHSVPYIPTPVPSFPTRLIPSLLVPLALRFTGVLEHGVVSCILAVWLRGNGFAIGSGAPQESREVRVRRREEAIEQQRALDLARALEHATSSNNIRARAIAQPQPRIATTTIPPGPSRGDRAAGGGATGASRSFSSALTHTGEPESEPDADEDTSCPRPPLTATATTFKGRMPSSSPRSQTPRAISPLGIAPTSPKKPLVSKAPNVPPLTDSPEESPLILHAEPESHAPAPSNSVAPFSPVHSLAAALRSASPGISSNASIVRSSSPAIRSASPAPAPSTASLPTPVTPTLNRSPAPSVLSFTSGRHVDRRSSSPYPPPTSDLPALPTHMNGSTASVYTPSIAPKELSNNASTNRKYTGVTIGLPSPATSASGTAAVHTASPSPTSTRFRQASTSSDAPIPTSTPPTVSVPFPRPPQRNGQSTSHCLAAVQGF</sequence>
<organism evidence="2 3">
    <name type="scientific">Rhizoctonia solani 123E</name>
    <dbReference type="NCBI Taxonomy" id="1423351"/>
    <lineage>
        <taxon>Eukaryota</taxon>
        <taxon>Fungi</taxon>
        <taxon>Dikarya</taxon>
        <taxon>Basidiomycota</taxon>
        <taxon>Agaricomycotina</taxon>
        <taxon>Agaricomycetes</taxon>
        <taxon>Cantharellales</taxon>
        <taxon>Ceratobasidiaceae</taxon>
        <taxon>Rhizoctonia</taxon>
    </lineage>
</organism>
<protein>
    <submittedName>
        <fullName evidence="2">Uncharacterized protein</fullName>
    </submittedName>
</protein>
<dbReference type="AlphaFoldDB" id="A0A074RJI1"/>
<name>A0A074RJI1_9AGAM</name>
<dbReference type="EMBL" id="AZST01000881">
    <property type="protein sequence ID" value="KEP46974.1"/>
    <property type="molecule type" value="Genomic_DNA"/>
</dbReference>
<dbReference type="HOGENOM" id="CLU_450672_0_0_1"/>
<keyword evidence="3" id="KW-1185">Reference proteome</keyword>
<feature type="compositionally biased region" description="Polar residues" evidence="1">
    <location>
        <begin position="93"/>
        <end position="117"/>
    </location>
</feature>
<evidence type="ECO:0000313" key="3">
    <source>
        <dbReference type="Proteomes" id="UP000027456"/>
    </source>
</evidence>
<dbReference type="Proteomes" id="UP000027456">
    <property type="component" value="Unassembled WGS sequence"/>
</dbReference>
<feature type="compositionally biased region" description="Polar residues" evidence="1">
    <location>
        <begin position="503"/>
        <end position="512"/>
    </location>
</feature>
<feature type="compositionally biased region" description="Low complexity" evidence="1">
    <location>
        <begin position="572"/>
        <end position="584"/>
    </location>
</feature>
<feature type="region of interest" description="Disordered" evidence="1">
    <location>
        <begin position="92"/>
        <end position="136"/>
    </location>
</feature>
<feature type="compositionally biased region" description="Acidic residues" evidence="1">
    <location>
        <begin position="317"/>
        <end position="327"/>
    </location>
</feature>
<dbReference type="STRING" id="1423351.A0A074RJI1"/>
<evidence type="ECO:0000256" key="1">
    <source>
        <dbReference type="SAM" id="MobiDB-lite"/>
    </source>
</evidence>
<feature type="compositionally biased region" description="Polar residues" evidence="1">
    <location>
        <begin position="520"/>
        <end position="529"/>
    </location>
</feature>
<feature type="compositionally biased region" description="Polar residues" evidence="1">
    <location>
        <begin position="465"/>
        <end position="477"/>
    </location>
</feature>
<feature type="compositionally biased region" description="Polar residues" evidence="1">
    <location>
        <begin position="336"/>
        <end position="356"/>
    </location>
</feature>
<comment type="caution">
    <text evidence="2">The sequence shown here is derived from an EMBL/GenBank/DDBJ whole genome shotgun (WGS) entry which is preliminary data.</text>
</comment>
<accession>A0A074RJI1</accession>
<proteinExistence type="predicted"/>
<feature type="compositionally biased region" description="Polar residues" evidence="1">
    <location>
        <begin position="553"/>
        <end position="570"/>
    </location>
</feature>
<feature type="region of interest" description="Disordered" evidence="1">
    <location>
        <begin position="267"/>
        <end position="606"/>
    </location>
</feature>
<feature type="compositionally biased region" description="Low complexity" evidence="1">
    <location>
        <begin position="538"/>
        <end position="549"/>
    </location>
</feature>
<feature type="compositionally biased region" description="Low complexity" evidence="1">
    <location>
        <begin position="429"/>
        <end position="464"/>
    </location>
</feature>
<gene>
    <name evidence="2" type="ORF">V565_173140</name>
</gene>